<keyword evidence="5" id="KW-1185">Reference proteome</keyword>
<sequence>MVAVVSGNGLGLFNTSLNILGAGAGSFGQGTLGQAGGKAWVNASSGNLILRFTDEQLAGLGQDLFHTRTYNTQGALSDADADGWRWDGERRLVLAGTALAVGSSLTRTTGDGHQTTYVWNGTRYQSSEGDGAHDFIQWDAQSREWYWTDGSTRSIERYNGSNGLLASVRDGNGTLITYGYQNDKLSSVSDSSGQALLMVYNAAGKLERVDTRAVANGPLSRQVYYEYDAAGRLTRVQTDLTPDDNSISDGNVYATRYTYDGSSFRIASISQSDGSTASFSYELVGSEYRVKTVTDLSGTTTFSYDLASRRTAVRNALGQEWGYVHDAKGQLTAVQSPAENGLVFQTAYSYDADGNVIRVNSNGSVLSYAYDERGNRILERDPLGVTVTRVFSAGNQLLNEIRYSLPATWNTTSGSWDEPPATSAQVTRYVYDAAERLRFVVGAAGNVLEYRYDARGLRTQEIAYGDLVYPLASLTPAATLGEAGLSAWAAARDMTRARIVGMTYDYRGNLNRRVLHATADASGNGVIDAAAEITEYVYSAHGQLLQTLAVRGSARTSKVLLGSTTYDGMGRVLGQMDADGTRTTVYDGSKRSIAVTTASGLTLTQLYDTQGRLIAIQETAAATTSRSTRYYYDAAGRLSMKQDAAGVRSYLFYDTLGRLAAEVDGTGSVTRYTYNANDQRLTELRYATQVDTSAWFDGSTVTVALAQVLPAASSADRQTRFTYDKAGRLASSIDAVGTPTSYAYDGRGQLVRQQTGERVTRTFYDAAGRQAGQLDSEGFLRENRYNAAGQLQQVIRYAAVTNAALRAGGSLAELRPGSAGLSSWYFYDGAGRQIGSVDERQFVSETVYDEAGNVRKSIIYARAYSAALNATSSFATVRAAVIDGGSQVLTTAYDALGRVSRRTAADGTLTTFEYDAGGRLVRETAAAGTSEERSVRTRYDVYGQTLGKLLGEASTRITAGMSEAQIAAVYSQYGMTWSYDASGRVASVSDAMGNRTLSFYDAAGRLTRVINALGEVSETKYNAFGDAVERTQLGSRLAGASLAALSGGPQNVALDNLVAAIRNASIDSRTTHTYDRRGLLLTSIDAEGISTTQQYDQYGQVLKQIRVIASGRTVTTAFAYDLRGERISQTRDAGGLNLTSSSSYDAYGRLIGSVDATGAASTTQYLDNGRTIVTRDSLNRTRRSEFDALGRVLKEVDALGQATLYSYDDASRSMLVTLADGAQISTWKTRHGETLKVANGNGEVTQYEYNRDGQLVRTLNALGQVAEIRRYDKAARLSESVDARGVVTRLDYDAANRVVQRSVDPTGLNLRTTYEFDTSGRQVRVVENAGTPSTRITEYRYDRKGQLKQSIVDPAGQKLSTSYSYDGTGNLLSVSLGTVASPAQRVTQYLFDNLGRRLEERVDPQGLNLRTQYQYDAEGRVSRKIDAAGGITDYVHDQAGQLRFTVDALGYVSERIYDAAGNLAQEIRYTNKLQGARDVATLQMLLAPAASNTLKPTLVGAGDHRTRYLYDAVGRLKSLVDPAGYSESYSYDAAGNRISLVNKNGQVWNYRYDKLGRLFEEITPVVSVDRIDNAGTVTRQAAVLVTRYAYDGLGNILSRSEGRLRASASSDPALDDVSQARTSSYAYDALGRQVRITSPGWYNKATAQYQQGSDGTANTFQVTTEVTYDGLGNAVRNRVRINNSGVLANDYVDSYKAYDVLGRVRYEVDALKGVTAYEYNAFGQVTLTRRHASALNAAVPASGYYQLADFTATTLPASAGNDRTLITRYDRIGRKSEVQQDFVSLYSFTGNVATSALKTVAPTRVYSYNALGQVTRETLVARDSTGASVLEQIATTHYYDPAGQRIGSVDALGYYTRMEYDGNGNVTRQVEYATALANWSEAALPTPAGNAGDRSLRFVYDAADRLVQTVQEKVSYWQQSFAANATRATMTLVKGDVLVSRSSYDGVGNVRTLTDAAGNVTSTEYNALGQVTKVTEPVRATARAGVANPFETPVSAAPTIQYGVNAFGQVVNEQRSAGAGQVGLPQITRSLYDAAGHLLREYDAGGSAQNFKVDVAGRRLEETRVISSSLAGWLNNNQTLRRSYSYDRLGQQLGTTDWYTDNGVQKSTSNTVTYNLFGEITAELLNGNAKARYEYNRVGQVTRQTNAQGVTQVDYDLSGKASRSAQLGNLATAADDRVTYIRNDLLGRALEQHLPAFEANVNVDTLNSLNLTLTTPIIRLSNDRWGNVLSRTDTRGKVTTYSYDHNNRLLAETLPVTDILRENGTSYRASLVHEKRYDALGQLIEEADLVGATLLRTRQHVYNQAGDLVRDIDALGVSRYYAVDAHGNRVGTRDPLGVVTYDEYDAMDRHTRHGVVRNGQKVVQLTNQYDQAGRLYAEITGATTVTETLTSTANADGSSTLAGVAGNTRFTLFDERGNIVRTRNESNIQKTFVFSEANRKVAEIDGLGNSLTWTYNEADYGRMTVRTDLSKQTFNYAYNAFGQVSKEINPAYYQGELISSYQRTYDYYGNGLLKSIRDEQVGSLMGDTQWSVESYQYDQAGQRLRESSQSYYKNTLVFWIEASSQTDRRFKFDELGRLKEVKAPAGQEIVGFMPFSAGTGRVDALRYDYDELGNRRRAYMDTTNQSGGRTVIDDWYRYDLEGRVLVGKGYQSNGQVLAGKAKGYAVAYDAAGRRLSSEEWSASIAGGERYARSTYSYNDMGQVLEARSGLVTRAAGADASAAVLGADPEKVLFRTTYDELGNRSSQMSYTNNVATERTTYRFRGDGQMISQVVAKISAGAELKTQANYFGEAGMIDAAGNQASYRYVVYGANGVSVSYRGKYVRTFALFDTYKEQNIEVTTNLSSTPGWNSTSFDVRGNATGVMTYNGSILNQGFAANKEGLLTARQGTDYQRTQSYLYYQGAALANYGNLSAAQITDTLTPVSEEYPSRTAGNYVVSQGDTLASIAQAVWGDSKMWYLIADANGIDPSKALVAGDSIRIPNVVSSTHNDATTFKPYNASDVIGDTTPTPVFPPPPKPKKKKCGGIAAVVMVVVAVVVAVYTAGAGAAAFASASSATVGAAGGYAAVGTAALTGGAITGISTGALVGGAIVGAAAGSAAAQLAGMAMGAVDQFSWRQVAASGLTAGIASGAGALARGAQAGSWIKTAAEVLKGKDALGYTALGVFNYASSQVANRVVGLDSAFSWGGLAASALAANISGQIVQPGVGGLILRGQVAAHANAFIKDKWFGADKPDYSSVAADAFGNVLANFAFSAADTLRKLAATGSGSLASSLAQGPVVELPATIITPDPREPLFDFDAGSYPWYAVGASSDGHVYDALQEAVSAVSYKNVLNWSGDARTSLHAALDPLVAGADGPLQMMSLRVARGVSNAALDLLDSSAVMAGLVTDTQLRGQALEGLSQLGHEVWNNPGGVLENTVDATGRYLRETDGAQIAEDGVRFLTGTLAGGLALRATTDATGAVVRAGVKYYRNSVYVPPAFAPGTVGGGIFIPSLGKRITTVTKAMSDRFQGNGYLDPRSNTLVAPAAGEVLAVDHIFPVSRIIELPGFKNLTRSQMRDIIQDRVELGNLQPLPQSFNASKSARLDWKRFGGEGLNDEYLENLQIQQRLLRERISQQIQVFNRLNNGGR</sequence>
<keyword evidence="2" id="KW-0812">Transmembrane</keyword>
<dbReference type="OrthoDB" id="9816400at2"/>
<reference evidence="5" key="1">
    <citation type="submission" date="2017-06" db="EMBL/GenBank/DDBJ databases">
        <authorList>
            <person name="Varghese N."/>
            <person name="Submissions S."/>
        </authorList>
    </citation>
    <scope>NUCLEOTIDE SEQUENCE [LARGE SCALE GENOMIC DNA]</scope>
    <source>
        <strain evidence="5">DSM 22348</strain>
    </source>
</reference>
<dbReference type="Proteomes" id="UP000198407">
    <property type="component" value="Unassembled WGS sequence"/>
</dbReference>
<organism evidence="4 5">
    <name type="scientific">Pseudomonas japonica</name>
    <dbReference type="NCBI Taxonomy" id="256466"/>
    <lineage>
        <taxon>Bacteria</taxon>
        <taxon>Pseudomonadati</taxon>
        <taxon>Pseudomonadota</taxon>
        <taxon>Gammaproteobacteria</taxon>
        <taxon>Pseudomonadales</taxon>
        <taxon>Pseudomonadaceae</taxon>
        <taxon>Pseudomonas</taxon>
    </lineage>
</organism>
<dbReference type="NCBIfam" id="TIGR01643">
    <property type="entry name" value="YD_repeat_2x"/>
    <property type="match status" value="12"/>
</dbReference>
<dbReference type="RefSeq" id="WP_042128991.1">
    <property type="nucleotide sequence ID" value="NZ_FZOL01000031.1"/>
</dbReference>
<dbReference type="InterPro" id="IPR050708">
    <property type="entry name" value="T6SS_VgrG/RHS"/>
</dbReference>
<proteinExistence type="predicted"/>
<dbReference type="Pfam" id="PF25023">
    <property type="entry name" value="TEN_YD-shell"/>
    <property type="match status" value="2"/>
</dbReference>
<evidence type="ECO:0000256" key="1">
    <source>
        <dbReference type="ARBA" id="ARBA00022737"/>
    </source>
</evidence>
<dbReference type="CDD" id="cd00118">
    <property type="entry name" value="LysM"/>
    <property type="match status" value="1"/>
</dbReference>
<protein>
    <submittedName>
        <fullName evidence="4">YD repeat-containing protein</fullName>
    </submittedName>
</protein>
<dbReference type="Pfam" id="PF05593">
    <property type="entry name" value="RHS_repeat"/>
    <property type="match status" value="8"/>
</dbReference>
<gene>
    <name evidence="4" type="ORF">SAMN05444352_13141</name>
</gene>
<keyword evidence="2" id="KW-1133">Transmembrane helix</keyword>
<evidence type="ECO:0000259" key="3">
    <source>
        <dbReference type="PROSITE" id="PS51782"/>
    </source>
</evidence>
<feature type="domain" description="LysM" evidence="3">
    <location>
        <begin position="2933"/>
        <end position="2980"/>
    </location>
</feature>
<dbReference type="InterPro" id="IPR006530">
    <property type="entry name" value="YD"/>
</dbReference>
<accession>A0A239L5C4</accession>
<dbReference type="PANTHER" id="PTHR32305:SF15">
    <property type="entry name" value="PROTEIN RHSA-RELATED"/>
    <property type="match status" value="1"/>
</dbReference>
<evidence type="ECO:0000313" key="5">
    <source>
        <dbReference type="Proteomes" id="UP000198407"/>
    </source>
</evidence>
<dbReference type="InterPro" id="IPR018392">
    <property type="entry name" value="LysM"/>
</dbReference>
<evidence type="ECO:0000256" key="2">
    <source>
        <dbReference type="SAM" id="Phobius"/>
    </source>
</evidence>
<dbReference type="Gene3D" id="2.180.10.10">
    <property type="entry name" value="RHS repeat-associated core"/>
    <property type="match status" value="8"/>
</dbReference>
<feature type="transmembrane region" description="Helical" evidence="2">
    <location>
        <begin position="3058"/>
        <end position="3078"/>
    </location>
</feature>
<feature type="transmembrane region" description="Helical" evidence="2">
    <location>
        <begin position="3026"/>
        <end position="3051"/>
    </location>
</feature>
<evidence type="ECO:0000313" key="4">
    <source>
        <dbReference type="EMBL" id="SNT24889.1"/>
    </source>
</evidence>
<dbReference type="Pfam" id="PF01476">
    <property type="entry name" value="LysM"/>
    <property type="match status" value="1"/>
</dbReference>
<dbReference type="PANTHER" id="PTHR32305">
    <property type="match status" value="1"/>
</dbReference>
<dbReference type="EMBL" id="FZOL01000031">
    <property type="protein sequence ID" value="SNT24889.1"/>
    <property type="molecule type" value="Genomic_DNA"/>
</dbReference>
<dbReference type="InterPro" id="IPR031325">
    <property type="entry name" value="RHS_repeat"/>
</dbReference>
<keyword evidence="1" id="KW-0677">Repeat</keyword>
<name>A0A239L5C4_9PSED</name>
<keyword evidence="2" id="KW-0472">Membrane</keyword>
<dbReference type="InterPro" id="IPR056823">
    <property type="entry name" value="TEN-like_YD-shell"/>
</dbReference>
<dbReference type="Gene3D" id="3.10.350.10">
    <property type="entry name" value="LysM domain"/>
    <property type="match status" value="1"/>
</dbReference>
<dbReference type="PROSITE" id="PS51782">
    <property type="entry name" value="LYSM"/>
    <property type="match status" value="1"/>
</dbReference>
<feature type="transmembrane region" description="Helical" evidence="2">
    <location>
        <begin position="3084"/>
        <end position="3107"/>
    </location>
</feature>
<dbReference type="STRING" id="1215104.GCA_000730585_00826"/>
<dbReference type="SUPFAM" id="SSF69304">
    <property type="entry name" value="Tricorn protease N-terminal domain"/>
    <property type="match status" value="1"/>
</dbReference>
<dbReference type="InterPro" id="IPR036779">
    <property type="entry name" value="LysM_dom_sf"/>
</dbReference>